<sequence length="211" mass="25366">MNYTIMYLKNDSLDPSHYVLTPEMFNNSLYKSKNGIRKGIIITSHQYTKVNNSQYSDYEFSKLNFWIMYEDMNALYLASDAKIGYILEVNLKTLLNLYNERLVKDKEVGNGKYMSGEKLVQTLFIKKNYVVHYRAFQTYIKFRIKVKKIHSALKFQQSLWMKDYIEKNICKRKIAKANRDKFEIIYYKLKNNIVFDKQMKNVHKHMRVELL</sequence>
<comment type="caution">
    <text evidence="1">The sequence shown here is derived from an EMBL/GenBank/DDBJ whole genome shotgun (WGS) entry which is preliminary data.</text>
</comment>
<dbReference type="AlphaFoldDB" id="A0A9N8ZJ79"/>
<accession>A0A9N8ZJ79</accession>
<protein>
    <submittedName>
        <fullName evidence="1">8923_t:CDS:1</fullName>
    </submittedName>
</protein>
<organism evidence="1 2">
    <name type="scientific">Funneliformis mosseae</name>
    <name type="common">Endomycorrhizal fungus</name>
    <name type="synonym">Glomus mosseae</name>
    <dbReference type="NCBI Taxonomy" id="27381"/>
    <lineage>
        <taxon>Eukaryota</taxon>
        <taxon>Fungi</taxon>
        <taxon>Fungi incertae sedis</taxon>
        <taxon>Mucoromycota</taxon>
        <taxon>Glomeromycotina</taxon>
        <taxon>Glomeromycetes</taxon>
        <taxon>Glomerales</taxon>
        <taxon>Glomeraceae</taxon>
        <taxon>Funneliformis</taxon>
    </lineage>
</organism>
<reference evidence="1" key="1">
    <citation type="submission" date="2021-06" db="EMBL/GenBank/DDBJ databases">
        <authorList>
            <person name="Kallberg Y."/>
            <person name="Tangrot J."/>
            <person name="Rosling A."/>
        </authorList>
    </citation>
    <scope>NUCLEOTIDE SEQUENCE</scope>
    <source>
        <strain evidence="1">87-6 pot B 2015</strain>
    </source>
</reference>
<keyword evidence="2" id="KW-1185">Reference proteome</keyword>
<dbReference type="Proteomes" id="UP000789375">
    <property type="component" value="Unassembled WGS sequence"/>
</dbReference>
<name>A0A9N8ZJ79_FUNMO</name>
<gene>
    <name evidence="1" type="ORF">FMOSSE_LOCUS3855</name>
</gene>
<evidence type="ECO:0000313" key="1">
    <source>
        <dbReference type="EMBL" id="CAG8497438.1"/>
    </source>
</evidence>
<dbReference type="EMBL" id="CAJVPP010000608">
    <property type="protein sequence ID" value="CAG8497438.1"/>
    <property type="molecule type" value="Genomic_DNA"/>
</dbReference>
<evidence type="ECO:0000313" key="2">
    <source>
        <dbReference type="Proteomes" id="UP000789375"/>
    </source>
</evidence>
<proteinExistence type="predicted"/>